<protein>
    <submittedName>
        <fullName evidence="1">TonB-linked outer membrane protein</fullName>
    </submittedName>
</protein>
<keyword evidence="2" id="KW-1185">Reference proteome</keyword>
<name>A0A5A7Q8L7_STRAF</name>
<dbReference type="EMBL" id="BKCP01006072">
    <property type="protein sequence ID" value="GER41322.1"/>
    <property type="molecule type" value="Genomic_DNA"/>
</dbReference>
<reference evidence="2" key="1">
    <citation type="journal article" date="2019" name="Curr. Biol.">
        <title>Genome Sequence of Striga asiatica Provides Insight into the Evolution of Plant Parasitism.</title>
        <authorList>
            <person name="Yoshida S."/>
            <person name="Kim S."/>
            <person name="Wafula E.K."/>
            <person name="Tanskanen J."/>
            <person name="Kim Y.M."/>
            <person name="Honaas L."/>
            <person name="Yang Z."/>
            <person name="Spallek T."/>
            <person name="Conn C.E."/>
            <person name="Ichihashi Y."/>
            <person name="Cheong K."/>
            <person name="Cui S."/>
            <person name="Der J.P."/>
            <person name="Gundlach H."/>
            <person name="Jiao Y."/>
            <person name="Hori C."/>
            <person name="Ishida J.K."/>
            <person name="Kasahara H."/>
            <person name="Kiba T."/>
            <person name="Kim M.S."/>
            <person name="Koo N."/>
            <person name="Laohavisit A."/>
            <person name="Lee Y.H."/>
            <person name="Lumba S."/>
            <person name="McCourt P."/>
            <person name="Mortimer J.C."/>
            <person name="Mutuku J.M."/>
            <person name="Nomura T."/>
            <person name="Sasaki-Sekimoto Y."/>
            <person name="Seto Y."/>
            <person name="Wang Y."/>
            <person name="Wakatake T."/>
            <person name="Sakakibara H."/>
            <person name="Demura T."/>
            <person name="Yamaguchi S."/>
            <person name="Yoneyama K."/>
            <person name="Manabe R.I."/>
            <person name="Nelson D.C."/>
            <person name="Schulman A.H."/>
            <person name="Timko M.P."/>
            <person name="dePamphilis C.W."/>
            <person name="Choi D."/>
            <person name="Shirasu K."/>
        </authorList>
    </citation>
    <scope>NUCLEOTIDE SEQUENCE [LARGE SCALE GENOMIC DNA]</scope>
    <source>
        <strain evidence="2">cv. UVA1</strain>
    </source>
</reference>
<sequence>MVGAHEHPRPDGNRVPGHRRLEFPVKWMTMIELERRCLRTTAKGSAVHGGRDGFRVSQIRPRDGSAAICRACRGSPVVSSSWVVASDPIRRRVLLVGGLDDLYAEGIRGLNEQNCETRDERGSG</sequence>
<organism evidence="1 2">
    <name type="scientific">Striga asiatica</name>
    <name type="common">Asiatic witchweed</name>
    <name type="synonym">Buchnera asiatica</name>
    <dbReference type="NCBI Taxonomy" id="4170"/>
    <lineage>
        <taxon>Eukaryota</taxon>
        <taxon>Viridiplantae</taxon>
        <taxon>Streptophyta</taxon>
        <taxon>Embryophyta</taxon>
        <taxon>Tracheophyta</taxon>
        <taxon>Spermatophyta</taxon>
        <taxon>Magnoliopsida</taxon>
        <taxon>eudicotyledons</taxon>
        <taxon>Gunneridae</taxon>
        <taxon>Pentapetalae</taxon>
        <taxon>asterids</taxon>
        <taxon>lamiids</taxon>
        <taxon>Lamiales</taxon>
        <taxon>Orobanchaceae</taxon>
        <taxon>Buchnereae</taxon>
        <taxon>Striga</taxon>
    </lineage>
</organism>
<accession>A0A5A7Q8L7</accession>
<gene>
    <name evidence="1" type="ORF">STAS_18038</name>
</gene>
<proteinExistence type="predicted"/>
<comment type="caution">
    <text evidence="1">The sequence shown here is derived from an EMBL/GenBank/DDBJ whole genome shotgun (WGS) entry which is preliminary data.</text>
</comment>
<evidence type="ECO:0000313" key="2">
    <source>
        <dbReference type="Proteomes" id="UP000325081"/>
    </source>
</evidence>
<dbReference type="AlphaFoldDB" id="A0A5A7Q8L7"/>
<dbReference type="Proteomes" id="UP000325081">
    <property type="component" value="Unassembled WGS sequence"/>
</dbReference>
<evidence type="ECO:0000313" key="1">
    <source>
        <dbReference type="EMBL" id="GER41322.1"/>
    </source>
</evidence>